<feature type="coiled-coil region" evidence="1">
    <location>
        <begin position="86"/>
        <end position="156"/>
    </location>
</feature>
<keyword evidence="1" id="KW-0175">Coiled coil</keyword>
<organism evidence="2 3">
    <name type="scientific">Rotaria sordida</name>
    <dbReference type="NCBI Taxonomy" id="392033"/>
    <lineage>
        <taxon>Eukaryota</taxon>
        <taxon>Metazoa</taxon>
        <taxon>Spiralia</taxon>
        <taxon>Gnathifera</taxon>
        <taxon>Rotifera</taxon>
        <taxon>Eurotatoria</taxon>
        <taxon>Bdelloidea</taxon>
        <taxon>Philodinida</taxon>
        <taxon>Philodinidae</taxon>
        <taxon>Rotaria</taxon>
    </lineage>
</organism>
<evidence type="ECO:0000313" key="2">
    <source>
        <dbReference type="EMBL" id="CAF1393421.1"/>
    </source>
</evidence>
<proteinExistence type="predicted"/>
<dbReference type="Proteomes" id="UP000663882">
    <property type="component" value="Unassembled WGS sequence"/>
</dbReference>
<evidence type="ECO:0000313" key="3">
    <source>
        <dbReference type="Proteomes" id="UP000663882"/>
    </source>
</evidence>
<evidence type="ECO:0008006" key="4">
    <source>
        <dbReference type="Google" id="ProtNLM"/>
    </source>
</evidence>
<protein>
    <recommendedName>
        <fullName evidence="4">B box-type domain-containing protein</fullName>
    </recommendedName>
</protein>
<name>A0A815KHL6_9BILA</name>
<reference evidence="2" key="1">
    <citation type="submission" date="2021-02" db="EMBL/GenBank/DDBJ databases">
        <authorList>
            <person name="Nowell W R."/>
        </authorList>
    </citation>
    <scope>NUCLEOTIDE SEQUENCE</scope>
</reference>
<dbReference type="AlphaFoldDB" id="A0A815KHL6"/>
<evidence type="ECO:0000256" key="1">
    <source>
        <dbReference type="SAM" id="Coils"/>
    </source>
</evidence>
<sequence>MATTVTESNLCSICNKPSARRFCIGCKKYFCPKDFKEHEQQLSIKFDNEIVRSHDELLEQIQKLEKSNSLSVDLFDQIEQWKNTTINKVKKAAEKAQHELTELINKQRITIKKQLEPITREIRCRREEENFVENDIDELKQKINEIKQKLEQFAQKDTTQTIIVNNDQIDWNRLIYTQEQQLDYTPKPLQSNIVSTVANPKLASSKLGMLLGMR</sequence>
<dbReference type="EMBL" id="CAJNOO010004778">
    <property type="protein sequence ID" value="CAF1393421.1"/>
    <property type="molecule type" value="Genomic_DNA"/>
</dbReference>
<gene>
    <name evidence="2" type="ORF">RFH988_LOCUS34455</name>
</gene>
<comment type="caution">
    <text evidence="2">The sequence shown here is derived from an EMBL/GenBank/DDBJ whole genome shotgun (WGS) entry which is preliminary data.</text>
</comment>
<accession>A0A815KHL6</accession>
<dbReference type="CDD" id="cd19757">
    <property type="entry name" value="Bbox1"/>
    <property type="match status" value="1"/>
</dbReference>